<evidence type="ECO:0000313" key="1">
    <source>
        <dbReference type="EMBL" id="KAI3715832.1"/>
    </source>
</evidence>
<dbReference type="Proteomes" id="UP001055879">
    <property type="component" value="Linkage Group LG07"/>
</dbReference>
<accession>A0ACB9B089</accession>
<dbReference type="EMBL" id="CM042053">
    <property type="protein sequence ID" value="KAI3715832.1"/>
    <property type="molecule type" value="Genomic_DNA"/>
</dbReference>
<reference evidence="1 2" key="2">
    <citation type="journal article" date="2022" name="Mol. Ecol. Resour.">
        <title>The genomes of chicory, endive, great burdock and yacon provide insights into Asteraceae paleo-polyploidization history and plant inulin production.</title>
        <authorList>
            <person name="Fan W."/>
            <person name="Wang S."/>
            <person name="Wang H."/>
            <person name="Wang A."/>
            <person name="Jiang F."/>
            <person name="Liu H."/>
            <person name="Zhao H."/>
            <person name="Xu D."/>
            <person name="Zhang Y."/>
        </authorList>
    </citation>
    <scope>NUCLEOTIDE SEQUENCE [LARGE SCALE GENOMIC DNA]</scope>
    <source>
        <strain evidence="2">cv. Niubang</strain>
    </source>
</reference>
<name>A0ACB9B089_ARCLA</name>
<comment type="caution">
    <text evidence="1">The sequence shown here is derived from an EMBL/GenBank/DDBJ whole genome shotgun (WGS) entry which is preliminary data.</text>
</comment>
<organism evidence="1 2">
    <name type="scientific">Arctium lappa</name>
    <name type="common">Greater burdock</name>
    <name type="synonym">Lappa major</name>
    <dbReference type="NCBI Taxonomy" id="4217"/>
    <lineage>
        <taxon>Eukaryota</taxon>
        <taxon>Viridiplantae</taxon>
        <taxon>Streptophyta</taxon>
        <taxon>Embryophyta</taxon>
        <taxon>Tracheophyta</taxon>
        <taxon>Spermatophyta</taxon>
        <taxon>Magnoliopsida</taxon>
        <taxon>eudicotyledons</taxon>
        <taxon>Gunneridae</taxon>
        <taxon>Pentapetalae</taxon>
        <taxon>asterids</taxon>
        <taxon>campanulids</taxon>
        <taxon>Asterales</taxon>
        <taxon>Asteraceae</taxon>
        <taxon>Carduoideae</taxon>
        <taxon>Cardueae</taxon>
        <taxon>Arctiinae</taxon>
        <taxon>Arctium</taxon>
    </lineage>
</organism>
<keyword evidence="2" id="KW-1185">Reference proteome</keyword>
<evidence type="ECO:0000313" key="2">
    <source>
        <dbReference type="Proteomes" id="UP001055879"/>
    </source>
</evidence>
<sequence>MEINQYMVPYNSNQLAEGDYADKLHPGYKFLPSDSDLIVHYLKPKIETGTHPPCRLHEVNLYDHHPQQLAETYRGSENKWYFLTSRERKYPRGSRPNRSTKEFGTWKATQKSTIVYDDNRRQMVGYKTNLAFYDDKGHKTPWLMQEYTTDDPNLPFGSGQNGNELNKYVLCKVYKKGTIRNRDDDQAAEEIRNVRNRREVQMEAPVNHGSSILDPIMQPVVTLHGSNAIQLPPLQDPYQVLRSREVDQSSFGAVPPPPPDAAGYVNDYTTVVLSPSPVTSRDARQPQSQKYPFQDLENLLNVQSGSNQPSSVMTQDATDHIPQPHDYDETASSLDLSEYITLDDLDASEW</sequence>
<protein>
    <submittedName>
        <fullName evidence="1">Uncharacterized protein</fullName>
    </submittedName>
</protein>
<gene>
    <name evidence="1" type="ORF">L6452_22820</name>
</gene>
<proteinExistence type="predicted"/>
<reference evidence="2" key="1">
    <citation type="journal article" date="2022" name="Mol. Ecol. Resour.">
        <title>The genomes of chicory, endive, great burdock and yacon provide insights into Asteraceae palaeo-polyploidization history and plant inulin production.</title>
        <authorList>
            <person name="Fan W."/>
            <person name="Wang S."/>
            <person name="Wang H."/>
            <person name="Wang A."/>
            <person name="Jiang F."/>
            <person name="Liu H."/>
            <person name="Zhao H."/>
            <person name="Xu D."/>
            <person name="Zhang Y."/>
        </authorList>
    </citation>
    <scope>NUCLEOTIDE SEQUENCE [LARGE SCALE GENOMIC DNA]</scope>
    <source>
        <strain evidence="2">cv. Niubang</strain>
    </source>
</reference>